<proteinExistence type="predicted"/>
<dbReference type="GO" id="GO:0016491">
    <property type="term" value="F:oxidoreductase activity"/>
    <property type="evidence" value="ECO:0007669"/>
    <property type="project" value="UniProtKB-KW"/>
</dbReference>
<evidence type="ECO:0000256" key="2">
    <source>
        <dbReference type="ARBA" id="ARBA00023027"/>
    </source>
</evidence>
<organism evidence="4 5">
    <name type="scientific">Agrobacterium vitis</name>
    <name type="common">Rhizobium vitis</name>
    <dbReference type="NCBI Taxonomy" id="373"/>
    <lineage>
        <taxon>Bacteria</taxon>
        <taxon>Pseudomonadati</taxon>
        <taxon>Pseudomonadota</taxon>
        <taxon>Alphaproteobacteria</taxon>
        <taxon>Hyphomicrobiales</taxon>
        <taxon>Rhizobiaceae</taxon>
        <taxon>Rhizobium/Agrobacterium group</taxon>
        <taxon>Agrobacterium</taxon>
    </lineage>
</organism>
<sequence length="308" mass="34140">MAFLFNSDPVRGAVFAQAFAREMPDLDFHVAPSPVEPEGIRYLMTWAMPDEIERYTNLEVLFCIGAGVDQFDPARLPDTVKLVRMVEDGIVRMMQEYITLAVLSVHRKLPAYIGQQQQGEWQPLPITSQAPSQRVTVLGLGLLGQAALERLKPFGFQLSGWSRSPREIDDVTCHAGIETLPDLLKQTDILVCLLPLTSETRHFLNADLFARLPRGASLVHAGRGAQLDQAALLAALDSGHLASAFLDVTDPEPLQSDHPLWRQPNVIITPHIASVTQPETAAMAVIDNIRRHRSGEQMIGLVDRQRGY</sequence>
<dbReference type="AlphaFoldDB" id="A0A368P4B5"/>
<evidence type="ECO:0000256" key="1">
    <source>
        <dbReference type="ARBA" id="ARBA00023002"/>
    </source>
</evidence>
<dbReference type="InterPro" id="IPR036291">
    <property type="entry name" value="NAD(P)-bd_dom_sf"/>
</dbReference>
<name>A0A368P4B5_AGRVI</name>
<keyword evidence="1" id="KW-0560">Oxidoreductase</keyword>
<dbReference type="PANTHER" id="PTHR43333:SF1">
    <property type="entry name" value="D-ISOMER SPECIFIC 2-HYDROXYACID DEHYDROGENASE NAD-BINDING DOMAIN-CONTAINING PROTEIN"/>
    <property type="match status" value="1"/>
</dbReference>
<dbReference type="SUPFAM" id="SSF51735">
    <property type="entry name" value="NAD(P)-binding Rossmann-fold domains"/>
    <property type="match status" value="1"/>
</dbReference>
<dbReference type="Gene3D" id="3.40.50.720">
    <property type="entry name" value="NAD(P)-binding Rossmann-like Domain"/>
    <property type="match status" value="2"/>
</dbReference>
<dbReference type="PANTHER" id="PTHR43333">
    <property type="entry name" value="2-HACID_DH_C DOMAIN-CONTAINING PROTEIN"/>
    <property type="match status" value="1"/>
</dbReference>
<dbReference type="EMBL" id="QUSG01000002">
    <property type="protein sequence ID" value="KAA3530328.1"/>
    <property type="molecule type" value="Genomic_DNA"/>
</dbReference>
<dbReference type="Pfam" id="PF02826">
    <property type="entry name" value="2-Hacid_dh_C"/>
    <property type="match status" value="1"/>
</dbReference>
<keyword evidence="4" id="KW-0670">Pyruvate</keyword>
<dbReference type="Proteomes" id="UP000436911">
    <property type="component" value="Unassembled WGS sequence"/>
</dbReference>
<accession>A0A368P4B5</accession>
<comment type="caution">
    <text evidence="4">The sequence shown here is derived from an EMBL/GenBank/DDBJ whole genome shotgun (WGS) entry which is preliminary data.</text>
</comment>
<reference evidence="4 5" key="1">
    <citation type="submission" date="2018-08" db="EMBL/GenBank/DDBJ databases">
        <title>Genome sequencing of Agrobacterium vitis strain ICMP 10754.</title>
        <authorList>
            <person name="Visnovsky S.B."/>
            <person name="Pitman A.R."/>
        </authorList>
    </citation>
    <scope>NUCLEOTIDE SEQUENCE [LARGE SCALE GENOMIC DNA]</scope>
    <source>
        <strain evidence="4 5">ICMP 10754</strain>
    </source>
</reference>
<dbReference type="OrthoDB" id="9787219at2"/>
<gene>
    <name evidence="4" type="ORF">DXT89_06325</name>
</gene>
<evidence type="ECO:0000313" key="4">
    <source>
        <dbReference type="EMBL" id="KAA3530328.1"/>
    </source>
</evidence>
<dbReference type="CDD" id="cd12164">
    <property type="entry name" value="GDH_like_2"/>
    <property type="match status" value="1"/>
</dbReference>
<dbReference type="RefSeq" id="WP_060717114.1">
    <property type="nucleotide sequence ID" value="NZ_CP055266.1"/>
</dbReference>
<protein>
    <submittedName>
        <fullName evidence="4">Glyoxylate/hydroxypyruvate reductase A</fullName>
    </submittedName>
</protein>
<evidence type="ECO:0000313" key="5">
    <source>
        <dbReference type="Proteomes" id="UP000436911"/>
    </source>
</evidence>
<keyword evidence="2" id="KW-0520">NAD</keyword>
<feature type="domain" description="D-isomer specific 2-hydroxyacid dehydrogenase NAD-binding" evidence="3">
    <location>
        <begin position="101"/>
        <end position="273"/>
    </location>
</feature>
<dbReference type="InterPro" id="IPR006140">
    <property type="entry name" value="D-isomer_DH_NAD-bd"/>
</dbReference>
<dbReference type="GeneID" id="60680956"/>
<evidence type="ECO:0000259" key="3">
    <source>
        <dbReference type="Pfam" id="PF02826"/>
    </source>
</evidence>
<dbReference type="GO" id="GO:0051287">
    <property type="term" value="F:NAD binding"/>
    <property type="evidence" value="ECO:0007669"/>
    <property type="project" value="InterPro"/>
</dbReference>